<proteinExistence type="predicted"/>
<feature type="transmembrane region" description="Helical" evidence="1">
    <location>
        <begin position="125"/>
        <end position="143"/>
    </location>
</feature>
<gene>
    <name evidence="2" type="ORF">J2S55_005607</name>
</gene>
<evidence type="ECO:0008006" key="4">
    <source>
        <dbReference type="Google" id="ProtNLM"/>
    </source>
</evidence>
<evidence type="ECO:0000256" key="1">
    <source>
        <dbReference type="SAM" id="Phobius"/>
    </source>
</evidence>
<keyword evidence="3" id="KW-1185">Reference proteome</keyword>
<sequence length="146" mass="15904">MDDTPALPLRPAAAIWRRWPTLAGLAMGLFMFLTTDSWRPGDDTTWLLPLLALAYLAFGAARGELRRPGVLTLQGAGLLAYILLAVIALVADPDVGRYVVAAGWLAHAVWDAAHLKAGRVVPRWYAEWCIWIDLLVGASLLFLPGT</sequence>
<reference evidence="2 3" key="1">
    <citation type="submission" date="2023-07" db="EMBL/GenBank/DDBJ databases">
        <title>Sequencing the genomes of 1000 actinobacteria strains.</title>
        <authorList>
            <person name="Klenk H.-P."/>
        </authorList>
    </citation>
    <scope>NUCLEOTIDE SEQUENCE [LARGE SCALE GENOMIC DNA]</scope>
    <source>
        <strain evidence="2 3">DSM 44109</strain>
    </source>
</reference>
<keyword evidence="1" id="KW-1133">Transmembrane helix</keyword>
<protein>
    <recommendedName>
        <fullName evidence="4">DUF4260 domain-containing protein</fullName>
    </recommendedName>
</protein>
<evidence type="ECO:0000313" key="2">
    <source>
        <dbReference type="EMBL" id="MDP9866341.1"/>
    </source>
</evidence>
<feature type="transmembrane region" description="Helical" evidence="1">
    <location>
        <begin position="15"/>
        <end position="34"/>
    </location>
</feature>
<feature type="transmembrane region" description="Helical" evidence="1">
    <location>
        <begin position="70"/>
        <end position="89"/>
    </location>
</feature>
<evidence type="ECO:0000313" key="3">
    <source>
        <dbReference type="Proteomes" id="UP001230426"/>
    </source>
</evidence>
<keyword evidence="1" id="KW-0472">Membrane</keyword>
<dbReference type="RefSeq" id="WP_306866889.1">
    <property type="nucleotide sequence ID" value="NZ_JAUSRB010000002.1"/>
</dbReference>
<keyword evidence="1" id="KW-0812">Transmembrane</keyword>
<accession>A0ABT9RAQ6</accession>
<dbReference type="Proteomes" id="UP001230426">
    <property type="component" value="Unassembled WGS sequence"/>
</dbReference>
<feature type="transmembrane region" description="Helical" evidence="1">
    <location>
        <begin position="46"/>
        <end position="63"/>
    </location>
</feature>
<organism evidence="2 3">
    <name type="scientific">Streptosporangium brasiliense</name>
    <dbReference type="NCBI Taxonomy" id="47480"/>
    <lineage>
        <taxon>Bacteria</taxon>
        <taxon>Bacillati</taxon>
        <taxon>Actinomycetota</taxon>
        <taxon>Actinomycetes</taxon>
        <taxon>Streptosporangiales</taxon>
        <taxon>Streptosporangiaceae</taxon>
        <taxon>Streptosporangium</taxon>
    </lineage>
</organism>
<dbReference type="EMBL" id="JAUSRB010000002">
    <property type="protein sequence ID" value="MDP9866341.1"/>
    <property type="molecule type" value="Genomic_DNA"/>
</dbReference>
<comment type="caution">
    <text evidence="2">The sequence shown here is derived from an EMBL/GenBank/DDBJ whole genome shotgun (WGS) entry which is preliminary data.</text>
</comment>
<name>A0ABT9RAQ6_9ACTN</name>